<protein>
    <recommendedName>
        <fullName evidence="3">STAS/SEC14 domain-containing protein</fullName>
    </recommendedName>
</protein>
<accession>A0ABP8G0V0</accession>
<sequence length="140" mass="16078">MKKELTNSLGRVFLTIEYSEKNNWVYNNWIGYQSYESIVSGANACIKVLNQHHCSFLLNDNRQIIGPWNHAVEWIATDWTPRAIAAGLRYFAHVVDKDSLAKLSSEEMKQSADGFEMQIFGDIDEATAWLEAHQLERQQA</sequence>
<evidence type="ECO:0000313" key="1">
    <source>
        <dbReference type="EMBL" id="GAA4315047.1"/>
    </source>
</evidence>
<evidence type="ECO:0000313" key="2">
    <source>
        <dbReference type="Proteomes" id="UP001501844"/>
    </source>
</evidence>
<organism evidence="1 2">
    <name type="scientific">Nibribacter koreensis</name>
    <dbReference type="NCBI Taxonomy" id="1084519"/>
    <lineage>
        <taxon>Bacteria</taxon>
        <taxon>Pseudomonadati</taxon>
        <taxon>Bacteroidota</taxon>
        <taxon>Cytophagia</taxon>
        <taxon>Cytophagales</taxon>
        <taxon>Hymenobacteraceae</taxon>
        <taxon>Nibribacter</taxon>
    </lineage>
</organism>
<name>A0ABP8G0V0_9BACT</name>
<gene>
    <name evidence="1" type="ORF">GCM10023183_35490</name>
</gene>
<proteinExistence type="predicted"/>
<keyword evidence="2" id="KW-1185">Reference proteome</keyword>
<evidence type="ECO:0008006" key="3">
    <source>
        <dbReference type="Google" id="ProtNLM"/>
    </source>
</evidence>
<comment type="caution">
    <text evidence="1">The sequence shown here is derived from an EMBL/GenBank/DDBJ whole genome shotgun (WGS) entry which is preliminary data.</text>
</comment>
<dbReference type="EMBL" id="BAABGX010000003">
    <property type="protein sequence ID" value="GAA4315047.1"/>
    <property type="molecule type" value="Genomic_DNA"/>
</dbReference>
<reference evidence="2" key="1">
    <citation type="journal article" date="2019" name="Int. J. Syst. Evol. Microbiol.">
        <title>The Global Catalogue of Microorganisms (GCM) 10K type strain sequencing project: providing services to taxonomists for standard genome sequencing and annotation.</title>
        <authorList>
            <consortium name="The Broad Institute Genomics Platform"/>
            <consortium name="The Broad Institute Genome Sequencing Center for Infectious Disease"/>
            <person name="Wu L."/>
            <person name="Ma J."/>
        </authorList>
    </citation>
    <scope>NUCLEOTIDE SEQUENCE [LARGE SCALE GENOMIC DNA]</scope>
    <source>
        <strain evidence="2">JCM 17917</strain>
    </source>
</reference>
<dbReference type="Proteomes" id="UP001501844">
    <property type="component" value="Unassembled WGS sequence"/>
</dbReference>
<dbReference type="RefSeq" id="WP_345169231.1">
    <property type="nucleotide sequence ID" value="NZ_BAABGX010000003.1"/>
</dbReference>